<feature type="domain" description="YcxB-like C-terminal" evidence="1">
    <location>
        <begin position="102"/>
        <end position="153"/>
    </location>
</feature>
<dbReference type="Pfam" id="PF14317">
    <property type="entry name" value="YcxB"/>
    <property type="match status" value="1"/>
</dbReference>
<dbReference type="PATRIC" id="fig|1348774.3.peg.2427"/>
<organism evidence="2 3">
    <name type="scientific">Croceicoccus naphthovorans</name>
    <dbReference type="NCBI Taxonomy" id="1348774"/>
    <lineage>
        <taxon>Bacteria</taxon>
        <taxon>Pseudomonadati</taxon>
        <taxon>Pseudomonadota</taxon>
        <taxon>Alphaproteobacteria</taxon>
        <taxon>Sphingomonadales</taxon>
        <taxon>Erythrobacteraceae</taxon>
        <taxon>Croceicoccus</taxon>
    </lineage>
</organism>
<dbReference type="InterPro" id="IPR025588">
    <property type="entry name" value="YcxB-like_C"/>
</dbReference>
<sequence>MTETGPFTYRVTEAEAVAAARKVMRKRLFRPPTVWLIVAIVVVAVLLLILDAMDGYLNVASTAALLVALPALWLTLMWLVPRQARRQFRQSAALRDESMLSFDDEALTFVSRRGTVRMPFAEFLEVSVTDDLILLHQTEMFYNLVPRHALGDAAKVLLSRLEAAGVRRL</sequence>
<reference evidence="2 3" key="1">
    <citation type="submission" date="2015-06" db="EMBL/GenBank/DDBJ databases">
        <authorList>
            <person name="Zeng Y."/>
            <person name="Huang Y."/>
        </authorList>
    </citation>
    <scope>NUCLEOTIDE SEQUENCE [LARGE SCALE GENOMIC DNA]</scope>
    <source>
        <strain evidence="2 3">PQ-2</strain>
    </source>
</reference>
<gene>
    <name evidence="2" type="ORF">AB433_11530</name>
</gene>
<proteinExistence type="predicted"/>
<name>A0A0G3XJ84_9SPHN</name>
<accession>A0A0G3XJ84</accession>
<protein>
    <recommendedName>
        <fullName evidence="1">YcxB-like C-terminal domain-containing protein</fullName>
    </recommendedName>
</protein>
<keyword evidence="3" id="KW-1185">Reference proteome</keyword>
<dbReference type="STRING" id="1348774.AB433_11530"/>
<evidence type="ECO:0000313" key="3">
    <source>
        <dbReference type="Proteomes" id="UP000035287"/>
    </source>
</evidence>
<dbReference type="KEGG" id="cna:AB433_11530"/>
<evidence type="ECO:0000313" key="2">
    <source>
        <dbReference type="EMBL" id="AKM10448.1"/>
    </source>
</evidence>
<dbReference type="OrthoDB" id="7432640at2"/>
<dbReference type="Proteomes" id="UP000035287">
    <property type="component" value="Chromosome"/>
</dbReference>
<evidence type="ECO:0000259" key="1">
    <source>
        <dbReference type="Pfam" id="PF14317"/>
    </source>
</evidence>
<dbReference type="RefSeq" id="WP_047821104.1">
    <property type="nucleotide sequence ID" value="NZ_CP011770.1"/>
</dbReference>
<dbReference type="EMBL" id="CP011770">
    <property type="protein sequence ID" value="AKM10448.1"/>
    <property type="molecule type" value="Genomic_DNA"/>
</dbReference>
<dbReference type="AlphaFoldDB" id="A0A0G3XJ84"/>